<proteinExistence type="predicted"/>
<evidence type="ECO:0000256" key="1">
    <source>
        <dbReference type="ARBA" id="ARBA00022729"/>
    </source>
</evidence>
<dbReference type="InterPro" id="IPR026444">
    <property type="entry name" value="Secre_tail"/>
</dbReference>
<accession>A0A4Q0NV98</accession>
<keyword evidence="1" id="KW-0732">Signal</keyword>
<dbReference type="OrthoDB" id="849076at2"/>
<organism evidence="3 4">
    <name type="scientific">Leeuwenhoekiella aestuarii</name>
    <dbReference type="NCBI Taxonomy" id="2249426"/>
    <lineage>
        <taxon>Bacteria</taxon>
        <taxon>Pseudomonadati</taxon>
        <taxon>Bacteroidota</taxon>
        <taxon>Flavobacteriia</taxon>
        <taxon>Flavobacteriales</taxon>
        <taxon>Flavobacteriaceae</taxon>
        <taxon>Leeuwenhoekiella</taxon>
    </lineage>
</organism>
<dbReference type="SUPFAM" id="SSF49503">
    <property type="entry name" value="Cupredoxins"/>
    <property type="match status" value="1"/>
</dbReference>
<keyword evidence="4" id="KW-1185">Reference proteome</keyword>
<dbReference type="NCBIfam" id="TIGR04183">
    <property type="entry name" value="Por_Secre_tail"/>
    <property type="match status" value="1"/>
</dbReference>
<dbReference type="AlphaFoldDB" id="A0A4Q0NV98"/>
<dbReference type="Pfam" id="PF18962">
    <property type="entry name" value="Por_Secre_tail"/>
    <property type="match status" value="1"/>
</dbReference>
<dbReference type="RefSeq" id="WP_128761208.1">
    <property type="nucleotide sequence ID" value="NZ_QOVI01000003.1"/>
</dbReference>
<sequence>MKFTWLYIFIFILGASISAQETHIIKWASGTDDLQAPLEVQVGDKVQWVFGESTPQNLIGNSLGESSDFGIQQVLAKGSIYEYVFAKRGIYTFQSAVNKDLKGTIRVTQSKSTLSQTKDGFKIYPNPVKDRIFFKNPKASNGVEITFYDVLGKLVKRNSIDSNMLQSGMDVSRLKRGVYLVQIDNGERSFTQKLIKD</sequence>
<name>A0A4Q0NV98_9FLAO</name>
<evidence type="ECO:0000313" key="3">
    <source>
        <dbReference type="EMBL" id="RXG15651.1"/>
    </source>
</evidence>
<dbReference type="InterPro" id="IPR008972">
    <property type="entry name" value="Cupredoxin"/>
</dbReference>
<dbReference type="Proteomes" id="UP000289821">
    <property type="component" value="Unassembled WGS sequence"/>
</dbReference>
<reference evidence="3 4" key="1">
    <citation type="submission" date="2018-07" db="EMBL/GenBank/DDBJ databases">
        <title>Leeuwenhoekiella genomics.</title>
        <authorList>
            <person name="Tahon G."/>
            <person name="Willems A."/>
        </authorList>
    </citation>
    <scope>NUCLEOTIDE SEQUENCE [LARGE SCALE GENOMIC DNA]</scope>
    <source>
        <strain evidence="3 4">R-50232</strain>
    </source>
</reference>
<dbReference type="Gene3D" id="2.60.40.420">
    <property type="entry name" value="Cupredoxins - blue copper proteins"/>
    <property type="match status" value="1"/>
</dbReference>
<feature type="domain" description="Secretion system C-terminal sorting" evidence="2">
    <location>
        <begin position="123"/>
        <end position="195"/>
    </location>
</feature>
<protein>
    <submittedName>
        <fullName evidence="3">Putative secreted protein (Por secretion system target)</fullName>
    </submittedName>
</protein>
<evidence type="ECO:0000313" key="4">
    <source>
        <dbReference type="Proteomes" id="UP000289821"/>
    </source>
</evidence>
<dbReference type="EMBL" id="QOVI01000003">
    <property type="protein sequence ID" value="RXG15651.1"/>
    <property type="molecule type" value="Genomic_DNA"/>
</dbReference>
<comment type="caution">
    <text evidence="3">The sequence shown here is derived from an EMBL/GenBank/DDBJ whole genome shotgun (WGS) entry which is preliminary data.</text>
</comment>
<evidence type="ECO:0000259" key="2">
    <source>
        <dbReference type="Pfam" id="PF18962"/>
    </source>
</evidence>
<gene>
    <name evidence="3" type="ORF">DSM04_103540</name>
</gene>